<keyword evidence="2" id="KW-1185">Reference proteome</keyword>
<dbReference type="EMBL" id="JAIBOA010000007">
    <property type="protein sequence ID" value="MBW8483196.1"/>
    <property type="molecule type" value="Genomic_DNA"/>
</dbReference>
<sequence>MRPLGKRGAWRVTTYFTAVESYYKGRPQAVRGCPKLHCTRGGTPLGSYPADFLKVIQTEGSGRITAGPRKGRYLNWSHSVGWWLDTATRDSGARPLRPWGSAAADKDVLTRGRRFVVADCGRQENGRPVPAKVCAAFRRASWTVTDLFRPGYGGQHHADVYIGEETGPGFRRYYTTLLGATLGAA</sequence>
<name>A0ABS7FS60_9ACTN</name>
<gene>
    <name evidence="1" type="ORF">K1Y72_12505</name>
</gene>
<protein>
    <submittedName>
        <fullName evidence="1">Uncharacterized protein</fullName>
    </submittedName>
</protein>
<evidence type="ECO:0000313" key="1">
    <source>
        <dbReference type="EMBL" id="MBW8483196.1"/>
    </source>
</evidence>
<organism evidence="1 2">
    <name type="scientific">Actinomadura parmotrematis</name>
    <dbReference type="NCBI Taxonomy" id="2864039"/>
    <lineage>
        <taxon>Bacteria</taxon>
        <taxon>Bacillati</taxon>
        <taxon>Actinomycetota</taxon>
        <taxon>Actinomycetes</taxon>
        <taxon>Streptosporangiales</taxon>
        <taxon>Thermomonosporaceae</taxon>
        <taxon>Actinomadura</taxon>
    </lineage>
</organism>
<evidence type="ECO:0000313" key="2">
    <source>
        <dbReference type="Proteomes" id="UP000774570"/>
    </source>
</evidence>
<proteinExistence type="predicted"/>
<reference evidence="1 2" key="1">
    <citation type="submission" date="2021-07" db="EMBL/GenBank/DDBJ databases">
        <title>Actinomadura sp. PM05-2 isolated from lichen.</title>
        <authorList>
            <person name="Somphong A."/>
            <person name="Phongsopitanun W."/>
            <person name="Tanasupawat S."/>
            <person name="Peongsungnone V."/>
        </authorList>
    </citation>
    <scope>NUCLEOTIDE SEQUENCE [LARGE SCALE GENOMIC DNA]</scope>
    <source>
        <strain evidence="1 2">PM05-2</strain>
    </source>
</reference>
<accession>A0ABS7FS60</accession>
<comment type="caution">
    <text evidence="1">The sequence shown here is derived from an EMBL/GenBank/DDBJ whole genome shotgun (WGS) entry which is preliminary data.</text>
</comment>
<dbReference type="Proteomes" id="UP000774570">
    <property type="component" value="Unassembled WGS sequence"/>
</dbReference>